<name>A0A062V337_9EURY</name>
<feature type="transmembrane region" description="Helical" evidence="1">
    <location>
        <begin position="78"/>
        <end position="103"/>
    </location>
</feature>
<sequence length="171" mass="19516">MPLYKKGKLLSKLNKPPLLLFFGISFFYMFPRIVTSIADAMHFELPVRLTLIILFPIMAFFTPAIAIIYGKHVKNIKLAFASCFFPVVIWEFVYSIVIGIILYISSLEIIRILILSFSLGLIGASRGFAKERAEYKVKYGLMALGIALWFIIFGEGIIRWFRILMGIPIPD</sequence>
<organism evidence="2 3">
    <name type="scientific">Candidatus Methanoperedens nitratireducens</name>
    <dbReference type="NCBI Taxonomy" id="1392998"/>
    <lineage>
        <taxon>Archaea</taxon>
        <taxon>Methanobacteriati</taxon>
        <taxon>Methanobacteriota</taxon>
        <taxon>Stenosarchaea group</taxon>
        <taxon>Methanomicrobia</taxon>
        <taxon>Methanosarcinales</taxon>
        <taxon>ANME-2 cluster</taxon>
        <taxon>Candidatus Methanoperedentaceae</taxon>
        <taxon>Candidatus Methanoperedens</taxon>
    </lineage>
</organism>
<keyword evidence="1" id="KW-1133">Transmembrane helix</keyword>
<dbReference type="AlphaFoldDB" id="A0A062V337"/>
<keyword evidence="3" id="KW-1185">Reference proteome</keyword>
<evidence type="ECO:0000313" key="3">
    <source>
        <dbReference type="Proteomes" id="UP000027153"/>
    </source>
</evidence>
<dbReference type="Proteomes" id="UP000027153">
    <property type="component" value="Unassembled WGS sequence"/>
</dbReference>
<protein>
    <submittedName>
        <fullName evidence="2">Uncharacterized protein</fullName>
    </submittedName>
</protein>
<dbReference type="EMBL" id="JMIY01000004">
    <property type="protein sequence ID" value="KCZ71777.1"/>
    <property type="molecule type" value="Genomic_DNA"/>
</dbReference>
<accession>A0A062V337</accession>
<evidence type="ECO:0000313" key="2">
    <source>
        <dbReference type="EMBL" id="KCZ71777.1"/>
    </source>
</evidence>
<feature type="transmembrane region" description="Helical" evidence="1">
    <location>
        <begin position="18"/>
        <end position="37"/>
    </location>
</feature>
<keyword evidence="1" id="KW-0472">Membrane</keyword>
<reference evidence="2 3" key="1">
    <citation type="journal article" date="2013" name="Nature">
        <title>Anaerobic oxidation of methane coupled to nitrate reduction in a novel archaeal lineage.</title>
        <authorList>
            <person name="Haroon M.F."/>
            <person name="Hu S."/>
            <person name="Shi Y."/>
            <person name="Imelfort M."/>
            <person name="Keller J."/>
            <person name="Hugenholtz P."/>
            <person name="Yuan Z."/>
            <person name="Tyson G.W."/>
        </authorList>
    </citation>
    <scope>NUCLEOTIDE SEQUENCE [LARGE SCALE GENOMIC DNA]</scope>
    <source>
        <strain evidence="2 3">ANME-2d</strain>
    </source>
</reference>
<feature type="transmembrane region" description="Helical" evidence="1">
    <location>
        <begin position="109"/>
        <end position="129"/>
    </location>
</feature>
<proteinExistence type="predicted"/>
<comment type="caution">
    <text evidence="2">The sequence shown here is derived from an EMBL/GenBank/DDBJ whole genome shotgun (WGS) entry which is preliminary data.</text>
</comment>
<evidence type="ECO:0000256" key="1">
    <source>
        <dbReference type="SAM" id="Phobius"/>
    </source>
</evidence>
<feature type="transmembrane region" description="Helical" evidence="1">
    <location>
        <begin position="49"/>
        <end position="69"/>
    </location>
</feature>
<keyword evidence="1" id="KW-0812">Transmembrane</keyword>
<feature type="transmembrane region" description="Helical" evidence="1">
    <location>
        <begin position="141"/>
        <end position="161"/>
    </location>
</feature>
<gene>
    <name evidence="2" type="ORF">ANME2D_01832</name>
</gene>